<evidence type="ECO:0000259" key="3">
    <source>
        <dbReference type="Pfam" id="PF00149"/>
    </source>
</evidence>
<protein>
    <submittedName>
        <fullName evidence="4">Metallophosphoesterase</fullName>
    </submittedName>
</protein>
<dbReference type="InterPro" id="IPR029052">
    <property type="entry name" value="Metallo-depent_PP-like"/>
</dbReference>
<comment type="caution">
    <text evidence="4">The sequence shown here is derived from an EMBL/GenBank/DDBJ whole genome shotgun (WGS) entry which is preliminary data.</text>
</comment>
<dbReference type="EMBL" id="LSBJ02000006">
    <property type="protein sequence ID" value="OAQ63681.1"/>
    <property type="molecule type" value="Genomic_DNA"/>
</dbReference>
<gene>
    <name evidence="4" type="ORF">VFPPC_09667</name>
</gene>
<sequence length="444" mass="49508">MLREVLLLWCSAARWSLQAPTARQASNDELPSLKFNANGTFQISVFSDMHFGQYESSTGPEQDRNTVRVIGDVLDFDPPELVVLNGDLINGDTTWEHNSTHYIDQIVAPIIQRNLTWASTYGNHDHSYYMDGDDILKREQMWTGARTQKMVDTETSGTTNYYLLVYSADCSDDSCSPTLVLYFFDSRGGFYREGVAQENWVDTSVVTWFNETKASLFKKYDKMIPSLAFVHVPINATWAIQTEAGPKPHYQPGINDEPAVAQQGEGWCSNNSLYETCNYGGQDVPFMEALVSTTGLMGLFYGHDHGQSWCYKWDSLLPGMTVAGNGINLCYGQHSGYGGYGDWIRGARQIVVTESKLKDLAFDTHIRLESGEVVGAVSLNSTFNTDYYPATPNQLTYMDKVSGGNVDVFLSESSAPGLHSKIGRGMPAALSYLAIWMIVVWILF</sequence>
<dbReference type="GO" id="GO:0016788">
    <property type="term" value="F:hydrolase activity, acting on ester bonds"/>
    <property type="evidence" value="ECO:0007669"/>
    <property type="project" value="TreeGrafter"/>
</dbReference>
<dbReference type="RefSeq" id="XP_018141261.1">
    <property type="nucleotide sequence ID" value="XM_018288166.1"/>
</dbReference>
<proteinExistence type="predicted"/>
<feature type="transmembrane region" description="Helical" evidence="1">
    <location>
        <begin position="425"/>
        <end position="443"/>
    </location>
</feature>
<accession>A0A179FEL6</accession>
<dbReference type="PANTHER" id="PTHR32440">
    <property type="entry name" value="PHOSPHATASE DCR2-RELATED-RELATED"/>
    <property type="match status" value="1"/>
</dbReference>
<name>A0A179FEL6_METCM</name>
<evidence type="ECO:0000256" key="1">
    <source>
        <dbReference type="SAM" id="Phobius"/>
    </source>
</evidence>
<feature type="domain" description="Calcineurin-like phosphoesterase" evidence="3">
    <location>
        <begin position="43"/>
        <end position="244"/>
    </location>
</feature>
<reference evidence="4 5" key="1">
    <citation type="journal article" date="2016" name="PLoS Pathog.">
        <title>Biosynthesis of antibiotic leucinostatins in bio-control fungus Purpureocillium lilacinum and their inhibition on phytophthora revealed by genome mining.</title>
        <authorList>
            <person name="Wang G."/>
            <person name="Liu Z."/>
            <person name="Lin R."/>
            <person name="Li E."/>
            <person name="Mao Z."/>
            <person name="Ling J."/>
            <person name="Yang Y."/>
            <person name="Yin W.B."/>
            <person name="Xie B."/>
        </authorList>
    </citation>
    <scope>NUCLEOTIDE SEQUENCE [LARGE SCALE GENOMIC DNA]</scope>
    <source>
        <strain evidence="4">170</strain>
    </source>
</reference>
<keyword evidence="5" id="KW-1185">Reference proteome</keyword>
<dbReference type="SUPFAM" id="SSF56300">
    <property type="entry name" value="Metallo-dependent phosphatases"/>
    <property type="match status" value="1"/>
</dbReference>
<evidence type="ECO:0000313" key="4">
    <source>
        <dbReference type="EMBL" id="OAQ63681.1"/>
    </source>
</evidence>
<dbReference type="AlphaFoldDB" id="A0A179FEL6"/>
<dbReference type="STRING" id="1380566.A0A179FEL6"/>
<dbReference type="PANTHER" id="PTHR32440:SF11">
    <property type="entry name" value="METALLOPHOSPHOESTERASE DOMAIN-CONTAINING PROTEIN"/>
    <property type="match status" value="1"/>
</dbReference>
<keyword evidence="1" id="KW-1133">Transmembrane helix</keyword>
<feature type="signal peptide" evidence="2">
    <location>
        <begin position="1"/>
        <end position="18"/>
    </location>
</feature>
<organism evidence="4 5">
    <name type="scientific">Pochonia chlamydosporia 170</name>
    <dbReference type="NCBI Taxonomy" id="1380566"/>
    <lineage>
        <taxon>Eukaryota</taxon>
        <taxon>Fungi</taxon>
        <taxon>Dikarya</taxon>
        <taxon>Ascomycota</taxon>
        <taxon>Pezizomycotina</taxon>
        <taxon>Sordariomycetes</taxon>
        <taxon>Hypocreomycetidae</taxon>
        <taxon>Hypocreales</taxon>
        <taxon>Clavicipitaceae</taxon>
        <taxon>Pochonia</taxon>
    </lineage>
</organism>
<dbReference type="Pfam" id="PF00149">
    <property type="entry name" value="Metallophos"/>
    <property type="match status" value="1"/>
</dbReference>
<dbReference type="GO" id="GO:0005737">
    <property type="term" value="C:cytoplasm"/>
    <property type="evidence" value="ECO:0007669"/>
    <property type="project" value="TreeGrafter"/>
</dbReference>
<dbReference type="InterPro" id="IPR004843">
    <property type="entry name" value="Calcineurin-like_PHP"/>
</dbReference>
<keyword evidence="2" id="KW-0732">Signal</keyword>
<dbReference type="OrthoDB" id="783096at2759"/>
<dbReference type="Gene3D" id="3.60.21.10">
    <property type="match status" value="1"/>
</dbReference>
<keyword evidence="1" id="KW-0812">Transmembrane</keyword>
<evidence type="ECO:0000256" key="2">
    <source>
        <dbReference type="SAM" id="SignalP"/>
    </source>
</evidence>
<dbReference type="Proteomes" id="UP000078397">
    <property type="component" value="Unassembled WGS sequence"/>
</dbReference>
<feature type="chain" id="PRO_5008101583" evidence="2">
    <location>
        <begin position="19"/>
        <end position="444"/>
    </location>
</feature>
<keyword evidence="1" id="KW-0472">Membrane</keyword>
<dbReference type="GeneID" id="28852160"/>
<dbReference type="CDD" id="cd07383">
    <property type="entry name" value="MPP_Dcr2"/>
    <property type="match status" value="1"/>
</dbReference>
<evidence type="ECO:0000313" key="5">
    <source>
        <dbReference type="Proteomes" id="UP000078397"/>
    </source>
</evidence>
<dbReference type="KEGG" id="pchm:VFPPC_09667"/>